<name>A0ACC0WM24_9STRA</name>
<evidence type="ECO:0000313" key="2">
    <source>
        <dbReference type="Proteomes" id="UP001163321"/>
    </source>
</evidence>
<gene>
    <name evidence="1" type="ORF">PsorP6_015960</name>
</gene>
<keyword evidence="2" id="KW-1185">Reference proteome</keyword>
<accession>A0ACC0WM24</accession>
<dbReference type="Proteomes" id="UP001163321">
    <property type="component" value="Chromosome 10"/>
</dbReference>
<comment type="caution">
    <text evidence="1">The sequence shown here is derived from an EMBL/GenBank/DDBJ whole genome shotgun (WGS) entry which is preliminary data.</text>
</comment>
<protein>
    <submittedName>
        <fullName evidence="1">Uncharacterized protein</fullName>
    </submittedName>
</protein>
<organism evidence="1 2">
    <name type="scientific">Peronosclerospora sorghi</name>
    <dbReference type="NCBI Taxonomy" id="230839"/>
    <lineage>
        <taxon>Eukaryota</taxon>
        <taxon>Sar</taxon>
        <taxon>Stramenopiles</taxon>
        <taxon>Oomycota</taxon>
        <taxon>Peronosporomycetes</taxon>
        <taxon>Peronosporales</taxon>
        <taxon>Peronosporaceae</taxon>
        <taxon>Peronosclerospora</taxon>
    </lineage>
</organism>
<evidence type="ECO:0000313" key="1">
    <source>
        <dbReference type="EMBL" id="KAI9919899.1"/>
    </source>
</evidence>
<reference evidence="1 2" key="1">
    <citation type="journal article" date="2022" name="bioRxiv">
        <title>The genome of the oomycete Peronosclerospora sorghi, a cosmopolitan pathogen of maize and sorghum, is inflated with dispersed pseudogenes.</title>
        <authorList>
            <person name="Fletcher K."/>
            <person name="Martin F."/>
            <person name="Isakeit T."/>
            <person name="Cavanaugh K."/>
            <person name="Magill C."/>
            <person name="Michelmore R."/>
        </authorList>
    </citation>
    <scope>NUCLEOTIDE SEQUENCE [LARGE SCALE GENOMIC DNA]</scope>
    <source>
        <strain evidence="1">P6</strain>
    </source>
</reference>
<sequence length="511" mass="58438">MARTACYGVISALRRKARARPTQVHLLLCALGLAALVLVGECLLLSRRRIPDYYTRVVLDERENFYPPYVLASNWAHDVDRAQLLHLNRLHEACLNSTASVIPWTYGLDAHAMRHKDLIHPDDPHLLEKMRQCPDVDVFMPEGLRRSRGYCEDATAYTKYLEARMLPEWAVAMNYTDATTGAMLSYHDLCPRTPMLFFNHYWNSVPDAPTWPATKPLYLMPNIEMYELTPEHYWRADVVLCKTAICARRVKLWYEQQGNPRHTKVVYTRHTTSDVATLARHEFGDDALTPKNWSDVHFIHAAGTSVQKGTKQVLDCWVRRRDFPPLEIYVNESIYTSQLKPQYERRLNHSRVHFHVGITGTLEFSKLIAESAFSLCTSVQEGYGHYINQARASGTLIVSTDLPPMNELLTPESAVLIPVKRFSFYKQLLGGVYPKDHGLKEVHGLVAALGGNGICQAVEKVLAMSPLEREAMARRAKQQYFIDLNFFAFKMKEVRKLARETTMRLRSDVGA</sequence>
<dbReference type="EMBL" id="CM047589">
    <property type="protein sequence ID" value="KAI9919899.1"/>
    <property type="molecule type" value="Genomic_DNA"/>
</dbReference>
<proteinExistence type="predicted"/>